<dbReference type="InterPro" id="IPR005517">
    <property type="entry name" value="Transl_elong_EFG/EF2_IV"/>
</dbReference>
<dbReference type="Pfam" id="PF00679">
    <property type="entry name" value="EFG_C"/>
    <property type="match status" value="1"/>
</dbReference>
<dbReference type="GO" id="GO:0003924">
    <property type="term" value="F:GTPase activity"/>
    <property type="evidence" value="ECO:0007669"/>
    <property type="project" value="InterPro"/>
</dbReference>
<accession>A0A450SA58</accession>
<dbReference type="SMART" id="SM00838">
    <property type="entry name" value="EFG_C"/>
    <property type="match status" value="1"/>
</dbReference>
<dbReference type="Pfam" id="PF00009">
    <property type="entry name" value="GTP_EFTU"/>
    <property type="match status" value="1"/>
</dbReference>
<evidence type="ECO:0000313" key="8">
    <source>
        <dbReference type="EMBL" id="VFJ49001.1"/>
    </source>
</evidence>
<sequence length="684" mass="73751">MPSYTTSDIRNIALVGHGGAGKTTLTDALLHKAGIIVAPGDVTKGTSVCDFDPQEKEQQRSLNSTLASFDYDGKHINLIDTPGYPDFLGRAITVLPAVETTAVVVEARSGVEMSGRRMMESAAKAALCRMVIINKIDAEEINLPEVLAQIQETFGSQCLPINLPAAGGSAVVDCFFAPSSDKETDFSSVSEVRTQLLEQIVEMDEALMELYLEQGEDLDPAALRDAFGKALAEGHLIPVCFTSAQTGAGVSELLEVFAQLMPNPQEGRKAAFRKTREADAETITPTLDPAGTALAHVFKVSIDPFVGRLGIFRIHQGTITKDTPLFVGDGRKPIKIAHLLQLRGKDTLDVDAGLPGDICAVAKVDEMVFDAVLHESHDDDDLQPPVTDAPAPMFGLAIQAKTRGDEQKLSDTLHKLDAEDPSFVVEQNAVTHETVVRGLGELHLRIMLERMKERYHVEVDTRTPRIAYRETITAPAEGHHRHKKQTGGAGQFGEVYIRIEPLPRGEGFEFVDAIVGGVIPQQFIPAVEKGIRQVLEAGAIAGYTFEDVRVTLYDGKFHPVDSKEIAFIAAGKKAFLDAVMKAKPIVLEPVVNIDVTVPQDNMGDIAGGLSGKRGRISGTTSLSGGMVIVSGQAPLSELEMYQSELKSVTGGAGSYTIALSHYDPVPAQIQQQLMAEFKPGQEED</sequence>
<dbReference type="InterPro" id="IPR041095">
    <property type="entry name" value="EFG_II"/>
</dbReference>
<reference evidence="8" key="1">
    <citation type="submission" date="2019-02" db="EMBL/GenBank/DDBJ databases">
        <authorList>
            <person name="Gruber-Vodicka R. H."/>
            <person name="Seah K. B. B."/>
        </authorList>
    </citation>
    <scope>NUCLEOTIDE SEQUENCE</scope>
    <source>
        <strain evidence="8">BECK_DK47</strain>
    </source>
</reference>
<dbReference type="FunFam" id="3.30.70.240:FF:000001">
    <property type="entry name" value="Elongation factor G"/>
    <property type="match status" value="1"/>
</dbReference>
<evidence type="ECO:0000256" key="5">
    <source>
        <dbReference type="ARBA" id="ARBA00023134"/>
    </source>
</evidence>
<dbReference type="InterPro" id="IPR035647">
    <property type="entry name" value="EFG_III/V"/>
</dbReference>
<proteinExistence type="predicted"/>
<evidence type="ECO:0000256" key="6">
    <source>
        <dbReference type="ARBA" id="ARBA00024731"/>
    </source>
</evidence>
<dbReference type="PROSITE" id="PS51722">
    <property type="entry name" value="G_TR_2"/>
    <property type="match status" value="1"/>
</dbReference>
<dbReference type="InterPro" id="IPR053905">
    <property type="entry name" value="EF-G-like_DII"/>
</dbReference>
<dbReference type="PANTHER" id="PTHR43261:SF6">
    <property type="entry name" value="ELONGATION FACTOR G-LIKE PROTEIN"/>
    <property type="match status" value="1"/>
</dbReference>
<dbReference type="CDD" id="cd03713">
    <property type="entry name" value="EFG_mtEFG_C"/>
    <property type="match status" value="1"/>
</dbReference>
<evidence type="ECO:0000256" key="2">
    <source>
        <dbReference type="ARBA" id="ARBA00022741"/>
    </source>
</evidence>
<dbReference type="SUPFAM" id="SSF52540">
    <property type="entry name" value="P-loop containing nucleoside triphosphate hydrolases"/>
    <property type="match status" value="1"/>
</dbReference>
<dbReference type="CDD" id="cd04170">
    <property type="entry name" value="EF-G_bact"/>
    <property type="match status" value="1"/>
</dbReference>
<organism evidence="8">
    <name type="scientific">Candidatus Kentrum sp. DK</name>
    <dbReference type="NCBI Taxonomy" id="2126562"/>
    <lineage>
        <taxon>Bacteria</taxon>
        <taxon>Pseudomonadati</taxon>
        <taxon>Pseudomonadota</taxon>
        <taxon>Gammaproteobacteria</taxon>
        <taxon>Candidatus Kentrum</taxon>
    </lineage>
</organism>
<dbReference type="EMBL" id="CAADEX010000022">
    <property type="protein sequence ID" value="VFJ49001.1"/>
    <property type="molecule type" value="Genomic_DNA"/>
</dbReference>
<dbReference type="SMART" id="SM00889">
    <property type="entry name" value="EFG_IV"/>
    <property type="match status" value="1"/>
</dbReference>
<dbReference type="Pfam" id="PF14492">
    <property type="entry name" value="EFG_III"/>
    <property type="match status" value="1"/>
</dbReference>
<dbReference type="SUPFAM" id="SSF54980">
    <property type="entry name" value="EF-G C-terminal domain-like"/>
    <property type="match status" value="2"/>
</dbReference>
<dbReference type="CDD" id="cd16262">
    <property type="entry name" value="EFG_III"/>
    <property type="match status" value="1"/>
</dbReference>
<evidence type="ECO:0000259" key="7">
    <source>
        <dbReference type="PROSITE" id="PS51722"/>
    </source>
</evidence>
<dbReference type="GO" id="GO:0032790">
    <property type="term" value="P:ribosome disassembly"/>
    <property type="evidence" value="ECO:0007669"/>
    <property type="project" value="TreeGrafter"/>
</dbReference>
<dbReference type="Gene3D" id="3.30.70.870">
    <property type="entry name" value="Elongation Factor G (Translational Gtpase), domain 3"/>
    <property type="match status" value="1"/>
</dbReference>
<dbReference type="NCBIfam" id="NF009891">
    <property type="entry name" value="PRK13351.1-1"/>
    <property type="match status" value="1"/>
</dbReference>
<feature type="domain" description="Tr-type G" evidence="7">
    <location>
        <begin position="7"/>
        <end position="265"/>
    </location>
</feature>
<dbReference type="FunFam" id="3.30.230.10:FF:000003">
    <property type="entry name" value="Elongation factor G"/>
    <property type="match status" value="1"/>
</dbReference>
<evidence type="ECO:0000256" key="1">
    <source>
        <dbReference type="ARBA" id="ARBA00017872"/>
    </source>
</evidence>
<dbReference type="InterPro" id="IPR009000">
    <property type="entry name" value="Transl_B-barrel_sf"/>
</dbReference>
<evidence type="ECO:0000256" key="3">
    <source>
        <dbReference type="ARBA" id="ARBA00022768"/>
    </source>
</evidence>
<dbReference type="PRINTS" id="PR00315">
    <property type="entry name" value="ELONGATNFCT"/>
</dbReference>
<dbReference type="InterPro" id="IPR009022">
    <property type="entry name" value="EFG_III"/>
</dbReference>
<keyword evidence="2" id="KW-0547">Nucleotide-binding</keyword>
<gene>
    <name evidence="8" type="ORF">BECKDK2373B_GA0170837_102211</name>
</gene>
<dbReference type="InterPro" id="IPR005225">
    <property type="entry name" value="Small_GTP-bd"/>
</dbReference>
<name>A0A450SA58_9GAMM</name>
<dbReference type="GO" id="GO:0005525">
    <property type="term" value="F:GTP binding"/>
    <property type="evidence" value="ECO:0007669"/>
    <property type="project" value="UniProtKB-KW"/>
</dbReference>
<dbReference type="InterPro" id="IPR020568">
    <property type="entry name" value="Ribosomal_Su5_D2-typ_SF"/>
</dbReference>
<keyword evidence="3 8" id="KW-0251">Elongation factor</keyword>
<protein>
    <recommendedName>
        <fullName evidence="1">Elongation factor G</fullName>
    </recommendedName>
</protein>
<dbReference type="SUPFAM" id="SSF50447">
    <property type="entry name" value="Translation proteins"/>
    <property type="match status" value="1"/>
</dbReference>
<dbReference type="NCBIfam" id="TIGR00231">
    <property type="entry name" value="small_GTP"/>
    <property type="match status" value="1"/>
</dbReference>
<dbReference type="Gene3D" id="3.30.230.10">
    <property type="match status" value="1"/>
</dbReference>
<dbReference type="InterPro" id="IPR035649">
    <property type="entry name" value="EFG_V"/>
</dbReference>
<dbReference type="InterPro" id="IPR047872">
    <property type="entry name" value="EFG_IV"/>
</dbReference>
<dbReference type="Pfam" id="PF03764">
    <property type="entry name" value="EFG_IV"/>
    <property type="match status" value="1"/>
</dbReference>
<dbReference type="InterPro" id="IPR027417">
    <property type="entry name" value="P-loop_NTPase"/>
</dbReference>
<keyword evidence="4" id="KW-0648">Protein biosynthesis</keyword>
<dbReference type="CDD" id="cd01434">
    <property type="entry name" value="EFG_mtEFG1_IV"/>
    <property type="match status" value="1"/>
</dbReference>
<dbReference type="Pfam" id="PF22042">
    <property type="entry name" value="EF-G_D2"/>
    <property type="match status" value="1"/>
</dbReference>
<dbReference type="GO" id="GO:0003746">
    <property type="term" value="F:translation elongation factor activity"/>
    <property type="evidence" value="ECO:0007669"/>
    <property type="project" value="UniProtKB-KW"/>
</dbReference>
<dbReference type="GO" id="GO:0097216">
    <property type="term" value="F:guanosine tetraphosphate binding"/>
    <property type="evidence" value="ECO:0007669"/>
    <property type="project" value="UniProtKB-ARBA"/>
</dbReference>
<dbReference type="Gene3D" id="3.30.70.240">
    <property type="match status" value="1"/>
</dbReference>
<dbReference type="InterPro" id="IPR000795">
    <property type="entry name" value="T_Tr_GTP-bd_dom"/>
</dbReference>
<dbReference type="InterPro" id="IPR014721">
    <property type="entry name" value="Ribsml_uS5_D2-typ_fold_subgr"/>
</dbReference>
<dbReference type="SUPFAM" id="SSF54211">
    <property type="entry name" value="Ribosomal protein S5 domain 2-like"/>
    <property type="match status" value="1"/>
</dbReference>
<dbReference type="AlphaFoldDB" id="A0A450SA58"/>
<dbReference type="InterPro" id="IPR000640">
    <property type="entry name" value="EFG_V-like"/>
</dbReference>
<dbReference type="Gene3D" id="2.40.30.10">
    <property type="entry name" value="Translation factors"/>
    <property type="match status" value="1"/>
</dbReference>
<keyword evidence="5" id="KW-0342">GTP-binding</keyword>
<evidence type="ECO:0000256" key="4">
    <source>
        <dbReference type="ARBA" id="ARBA00022917"/>
    </source>
</evidence>
<dbReference type="PANTHER" id="PTHR43261">
    <property type="entry name" value="TRANSLATION ELONGATION FACTOR G-RELATED"/>
    <property type="match status" value="1"/>
</dbReference>
<dbReference type="NCBIfam" id="NF009381">
    <property type="entry name" value="PRK12740.1-5"/>
    <property type="match status" value="1"/>
</dbReference>
<dbReference type="Gene3D" id="3.40.50.300">
    <property type="entry name" value="P-loop containing nucleotide triphosphate hydrolases"/>
    <property type="match status" value="1"/>
</dbReference>
<comment type="function">
    <text evidence="6">Catalyzes the GTP-dependent ribosomal translocation step during translation elongation. During this step, the ribosome changes from the pre-translocational (PRE) to the post-translocational (POST) state as the newly formed A-site-bound peptidyl-tRNA and P-site-bound deacylated tRNA move to the P and E sites, respectively. Catalyzes the coordinated movement of the two tRNA molecules, the mRNA and conformational changes in the ribosome.</text>
</comment>